<comment type="caution">
    <text evidence="2">The sequence shown here is derived from an EMBL/GenBank/DDBJ whole genome shotgun (WGS) entry which is preliminary data.</text>
</comment>
<dbReference type="EMBL" id="LQIR01000034">
    <property type="protein sequence ID" value="KUI12534.1"/>
    <property type="molecule type" value="Genomic_DNA"/>
</dbReference>
<feature type="signal peptide" evidence="1">
    <location>
        <begin position="1"/>
        <end position="25"/>
    </location>
</feature>
<dbReference type="RefSeq" id="WP_064398840.1">
    <property type="nucleotide sequence ID" value="NZ_LQIR01000034.1"/>
</dbReference>
<name>A0A101A402_9MYCO</name>
<organism evidence="2 3">
    <name type="scientific">Mycobacterium lehmannii</name>
    <dbReference type="NCBI Taxonomy" id="2048550"/>
    <lineage>
        <taxon>Bacteria</taxon>
        <taxon>Bacillati</taxon>
        <taxon>Actinomycetota</taxon>
        <taxon>Actinomycetes</taxon>
        <taxon>Mycobacteriales</taxon>
        <taxon>Mycobacteriaceae</taxon>
        <taxon>Mycobacterium</taxon>
    </lineage>
</organism>
<proteinExistence type="predicted"/>
<gene>
    <name evidence="2" type="ORF">AU192_19960</name>
</gene>
<evidence type="ECO:0000313" key="3">
    <source>
        <dbReference type="Proteomes" id="UP000053707"/>
    </source>
</evidence>
<protein>
    <submittedName>
        <fullName evidence="2">Uncharacterized protein</fullName>
    </submittedName>
</protein>
<accession>A0A101A402</accession>
<keyword evidence="1" id="KW-0732">Signal</keyword>
<dbReference type="AlphaFoldDB" id="A0A101A402"/>
<evidence type="ECO:0000313" key="2">
    <source>
        <dbReference type="EMBL" id="KUI12534.1"/>
    </source>
</evidence>
<evidence type="ECO:0000256" key="1">
    <source>
        <dbReference type="SAM" id="SignalP"/>
    </source>
</evidence>
<reference evidence="2 3" key="1">
    <citation type="submission" date="2016-01" db="EMBL/GenBank/DDBJ databases">
        <authorList>
            <consortium name="TB Trials Study Group"/>
            <person name="Sutton G."/>
            <person name="Brinkac L."/>
            <person name="Sanka R."/>
            <person name="Adams M."/>
            <person name="Lau E.L."/>
            <person name="Macaden R."/>
            <person name="Grewal H.M.S."/>
        </authorList>
    </citation>
    <scope>NUCLEOTIDE SEQUENCE [LARGE SCALE GENOMIC DNA]</scope>
    <source>
        <strain evidence="2 3">IS-1744</strain>
    </source>
</reference>
<feature type="chain" id="PRO_5007092491" evidence="1">
    <location>
        <begin position="26"/>
        <end position="147"/>
    </location>
</feature>
<dbReference type="Proteomes" id="UP000053707">
    <property type="component" value="Unassembled WGS sequence"/>
</dbReference>
<keyword evidence="3" id="KW-1185">Reference proteome</keyword>
<sequence length="147" mass="15609">MIRQAVAALGASILGAVFLAPPAAADTGQQVLLQSGAVRCLLSADDTTFGGGPTTVCALTNGQPWGEAPYETSKWNQRLNLAVVRGTGEFYWDRGLIAEPATPPVAVDSGTFRTNGWTVEAEGFRTRITNDASRHGVFVNEAIVRQF</sequence>